<gene>
    <name evidence="6" type="primary">Spag1</name>
    <name evidence="6" type="ORF">Bhyg_10412</name>
</gene>
<evidence type="ECO:0000313" key="7">
    <source>
        <dbReference type="Proteomes" id="UP001151699"/>
    </source>
</evidence>
<name>A0A9Q0RYZ9_9DIPT</name>
<dbReference type="SUPFAM" id="SSF48452">
    <property type="entry name" value="TPR-like"/>
    <property type="match status" value="1"/>
</dbReference>
<dbReference type="OrthoDB" id="2942533at2759"/>
<dbReference type="SMART" id="SM00028">
    <property type="entry name" value="TPR"/>
    <property type="match status" value="2"/>
</dbReference>
<dbReference type="AlphaFoldDB" id="A0A9Q0RYZ9"/>
<dbReference type="Proteomes" id="UP001151699">
    <property type="component" value="Chromosome X"/>
</dbReference>
<evidence type="ECO:0000256" key="4">
    <source>
        <dbReference type="ARBA" id="ARBA00022803"/>
    </source>
</evidence>
<feature type="repeat" description="TPR" evidence="5">
    <location>
        <begin position="195"/>
        <end position="228"/>
    </location>
</feature>
<dbReference type="GO" id="GO:0005829">
    <property type="term" value="C:cytosol"/>
    <property type="evidence" value="ECO:0007669"/>
    <property type="project" value="TreeGrafter"/>
</dbReference>
<keyword evidence="4 5" id="KW-0802">TPR repeat</keyword>
<dbReference type="PANTHER" id="PTHR45984:SF1">
    <property type="entry name" value="SPAG1 AXONEMAL DYNEIN ASSEMBLY FACTOR"/>
    <property type="match status" value="1"/>
</dbReference>
<sequence>NLKTKNIASSSRHVLRLLKPSSKLFREEVSVLNKRSMSSDEWNNVSSHVNDWAESMKKSCQQLREQKVENDLRNSFPVRQFSDDNSKDEELTKMTVQRIKSCDYAKWDKFDPDVEMLKMDINDERQRESGKTKNRSNITAPDVAKTKELANKLSTIERENLANNHRIKGNEFYKAADFQEALSEYTLSIQILPTASAFNNRAITYFKLNDLEMTIADCDQCLQIEPNNVKALVRKAQALLNQFKYREAYDNCEKILSFESENKWAKSKITEIREKIPLLPPKNAFRMKISEEEGQGDIVATQHPEDDFARLIIPHKIYPSKLSQLKSNFVLKKNVRNEKNHATQEESVECGTDRELIIPTHNSKTPRKITEYNNGLIIEEL</sequence>
<dbReference type="EMBL" id="WJQU01000003">
    <property type="protein sequence ID" value="KAJ6637681.1"/>
    <property type="molecule type" value="Genomic_DNA"/>
</dbReference>
<evidence type="ECO:0000256" key="3">
    <source>
        <dbReference type="ARBA" id="ARBA00022737"/>
    </source>
</evidence>
<organism evidence="6 7">
    <name type="scientific">Pseudolycoriella hygida</name>
    <dbReference type="NCBI Taxonomy" id="35572"/>
    <lineage>
        <taxon>Eukaryota</taxon>
        <taxon>Metazoa</taxon>
        <taxon>Ecdysozoa</taxon>
        <taxon>Arthropoda</taxon>
        <taxon>Hexapoda</taxon>
        <taxon>Insecta</taxon>
        <taxon>Pterygota</taxon>
        <taxon>Neoptera</taxon>
        <taxon>Endopterygota</taxon>
        <taxon>Diptera</taxon>
        <taxon>Nematocera</taxon>
        <taxon>Sciaroidea</taxon>
        <taxon>Sciaridae</taxon>
        <taxon>Pseudolycoriella</taxon>
    </lineage>
</organism>
<reference evidence="6" key="1">
    <citation type="submission" date="2022-07" db="EMBL/GenBank/DDBJ databases">
        <authorList>
            <person name="Trinca V."/>
            <person name="Uliana J.V.C."/>
            <person name="Torres T.T."/>
            <person name="Ward R.J."/>
            <person name="Monesi N."/>
        </authorList>
    </citation>
    <scope>NUCLEOTIDE SEQUENCE</scope>
    <source>
        <strain evidence="6">HSMRA1968</strain>
        <tissue evidence="6">Whole embryos</tissue>
    </source>
</reference>
<dbReference type="InterPro" id="IPR051982">
    <property type="entry name" value="CiliaryAsmbly_MitoImport"/>
</dbReference>
<dbReference type="GO" id="GO:0031072">
    <property type="term" value="F:heat shock protein binding"/>
    <property type="evidence" value="ECO:0007669"/>
    <property type="project" value="TreeGrafter"/>
</dbReference>
<dbReference type="Pfam" id="PF00515">
    <property type="entry name" value="TPR_1"/>
    <property type="match status" value="1"/>
</dbReference>
<dbReference type="GO" id="GO:0005739">
    <property type="term" value="C:mitochondrion"/>
    <property type="evidence" value="ECO:0007669"/>
    <property type="project" value="TreeGrafter"/>
</dbReference>
<dbReference type="InterPro" id="IPR011990">
    <property type="entry name" value="TPR-like_helical_dom_sf"/>
</dbReference>
<dbReference type="Gene3D" id="1.25.40.10">
    <property type="entry name" value="Tetratricopeptide repeat domain"/>
    <property type="match status" value="1"/>
</dbReference>
<proteinExistence type="predicted"/>
<evidence type="ECO:0000313" key="6">
    <source>
        <dbReference type="EMBL" id="KAJ6637681.1"/>
    </source>
</evidence>
<comment type="caution">
    <text evidence="6">The sequence shown here is derived from an EMBL/GenBank/DDBJ whole genome shotgun (WGS) entry which is preliminary data.</text>
</comment>
<accession>A0A9Q0RYZ9</accession>
<comment type="subcellular location">
    <subcellularLocation>
        <location evidence="1">Cytoplasm</location>
    </subcellularLocation>
</comment>
<keyword evidence="7" id="KW-1185">Reference proteome</keyword>
<evidence type="ECO:0000256" key="1">
    <source>
        <dbReference type="ARBA" id="ARBA00004496"/>
    </source>
</evidence>
<dbReference type="PANTHER" id="PTHR45984">
    <property type="entry name" value="RNA (RNA) POLYMERASE II ASSOCIATED PROTEIN HOMOLOG"/>
    <property type="match status" value="1"/>
</dbReference>
<dbReference type="InterPro" id="IPR019734">
    <property type="entry name" value="TPR_rpt"/>
</dbReference>
<protein>
    <submittedName>
        <fullName evidence="6">Sperm-associated antigen 1</fullName>
    </submittedName>
</protein>
<dbReference type="GO" id="GO:0006626">
    <property type="term" value="P:protein targeting to mitochondrion"/>
    <property type="evidence" value="ECO:0007669"/>
    <property type="project" value="TreeGrafter"/>
</dbReference>
<dbReference type="PROSITE" id="PS50005">
    <property type="entry name" value="TPR"/>
    <property type="match status" value="1"/>
</dbReference>
<keyword evidence="2" id="KW-0963">Cytoplasm</keyword>
<evidence type="ECO:0000256" key="2">
    <source>
        <dbReference type="ARBA" id="ARBA00022490"/>
    </source>
</evidence>
<keyword evidence="3" id="KW-0677">Repeat</keyword>
<feature type="non-terminal residue" evidence="6">
    <location>
        <position position="381"/>
    </location>
</feature>
<evidence type="ECO:0000256" key="5">
    <source>
        <dbReference type="PROSITE-ProRule" id="PRU00339"/>
    </source>
</evidence>